<dbReference type="PANTHER" id="PTHR28055">
    <property type="entry name" value="ALTERED INHERITANCE OF MITOCHONDRIA PROTEIN 41, MITOCHONDRIAL"/>
    <property type="match status" value="1"/>
</dbReference>
<dbReference type="InterPro" id="IPR003789">
    <property type="entry name" value="Asn/Gln_tRNA_amidoTrase-B-like"/>
</dbReference>
<sequence>GGRQDLADQEREELAVILGYLPEQLSEEELTGIILETIKETGASSLKDMGRLMKSLMPRVKGRADGKLVSRKVKELLGN</sequence>
<dbReference type="AlphaFoldDB" id="A0A3B1CGY0"/>
<evidence type="ECO:0000313" key="1">
    <source>
        <dbReference type="EMBL" id="VAX29736.1"/>
    </source>
</evidence>
<dbReference type="SUPFAM" id="SSF89095">
    <property type="entry name" value="GatB/YqeY motif"/>
    <property type="match status" value="1"/>
</dbReference>
<protein>
    <submittedName>
        <fullName evidence="1">Transamidase GatB domain protein</fullName>
    </submittedName>
</protein>
<name>A0A3B1CGY0_9ZZZZ</name>
<accession>A0A3B1CGY0</accession>
<feature type="non-terminal residue" evidence="1">
    <location>
        <position position="1"/>
    </location>
</feature>
<reference evidence="1" key="1">
    <citation type="submission" date="2018-06" db="EMBL/GenBank/DDBJ databases">
        <authorList>
            <person name="Zhirakovskaya E."/>
        </authorList>
    </citation>
    <scope>NUCLEOTIDE SEQUENCE</scope>
</reference>
<organism evidence="1">
    <name type="scientific">hydrothermal vent metagenome</name>
    <dbReference type="NCBI Taxonomy" id="652676"/>
    <lineage>
        <taxon>unclassified sequences</taxon>
        <taxon>metagenomes</taxon>
        <taxon>ecological metagenomes</taxon>
    </lineage>
</organism>
<proteinExistence type="predicted"/>
<dbReference type="InterPro" id="IPR019004">
    <property type="entry name" value="YqeY/Aim41"/>
</dbReference>
<dbReference type="Pfam" id="PF09424">
    <property type="entry name" value="YqeY"/>
    <property type="match status" value="1"/>
</dbReference>
<dbReference type="PANTHER" id="PTHR28055:SF1">
    <property type="entry name" value="ALTERED INHERITANCE OF MITOCHONDRIA PROTEIN 41, MITOCHONDRIAL"/>
    <property type="match status" value="1"/>
</dbReference>
<gene>
    <name evidence="1" type="ORF">MNBD_NITROSPIRAE02-575</name>
</gene>
<dbReference type="Gene3D" id="1.10.10.410">
    <property type="match status" value="1"/>
</dbReference>
<dbReference type="EMBL" id="UOGH01000129">
    <property type="protein sequence ID" value="VAX29736.1"/>
    <property type="molecule type" value="Genomic_DNA"/>
</dbReference>
<dbReference type="InterPro" id="IPR023168">
    <property type="entry name" value="GatB_Yqey_C_2"/>
</dbReference>
<dbReference type="GO" id="GO:0016884">
    <property type="term" value="F:carbon-nitrogen ligase activity, with glutamine as amido-N-donor"/>
    <property type="evidence" value="ECO:0007669"/>
    <property type="project" value="InterPro"/>
</dbReference>